<dbReference type="InterPro" id="IPR001461">
    <property type="entry name" value="Aspartic_peptidase_A1"/>
</dbReference>
<feature type="disulfide bond" evidence="8">
    <location>
        <begin position="135"/>
        <end position="140"/>
    </location>
</feature>
<dbReference type="InterPro" id="IPR008139">
    <property type="entry name" value="SaposinB_dom"/>
</dbReference>
<dbReference type="InterPro" id="IPR001969">
    <property type="entry name" value="Aspartic_peptidase_AS"/>
</dbReference>
<dbReference type="PROSITE" id="PS00141">
    <property type="entry name" value="ASP_PROTEASE"/>
    <property type="match status" value="1"/>
</dbReference>
<evidence type="ECO:0000256" key="9">
    <source>
        <dbReference type="RuleBase" id="RU000454"/>
    </source>
</evidence>
<dbReference type="PANTHER" id="PTHR47966:SF76">
    <property type="entry name" value="ASPARTIC PROTEINASE A1"/>
    <property type="match status" value="1"/>
</dbReference>
<gene>
    <name evidence="12" type="ORF">HS088_TW19G00126</name>
</gene>
<dbReference type="PROSITE" id="PS50015">
    <property type="entry name" value="SAP_B"/>
    <property type="match status" value="1"/>
</dbReference>
<dbReference type="EMBL" id="JAAARO010000019">
    <property type="protein sequence ID" value="KAF5730535.1"/>
    <property type="molecule type" value="Genomic_DNA"/>
</dbReference>
<dbReference type="Pfam" id="PF00026">
    <property type="entry name" value="Asp"/>
    <property type="match status" value="1"/>
</dbReference>
<keyword evidence="6 8" id="KW-1015">Disulfide bond</keyword>
<dbReference type="AlphaFoldDB" id="A0A7J7C9C3"/>
<dbReference type="GO" id="GO:0006629">
    <property type="term" value="P:lipid metabolic process"/>
    <property type="evidence" value="ECO:0007669"/>
    <property type="project" value="InterPro"/>
</dbReference>
<dbReference type="FunFam" id="2.40.70.10:FF:000115">
    <property type="entry name" value="Lysosomal aspartic protease"/>
    <property type="match status" value="1"/>
</dbReference>
<comment type="similarity">
    <text evidence="1 9">Belongs to the peptidase A1 family.</text>
</comment>
<dbReference type="Pfam" id="PF05184">
    <property type="entry name" value="SapB_1"/>
    <property type="match status" value="1"/>
</dbReference>
<dbReference type="PANTHER" id="PTHR47966">
    <property type="entry name" value="BETA-SITE APP-CLEAVING ENZYME, ISOFORM A-RELATED"/>
    <property type="match status" value="1"/>
</dbReference>
<dbReference type="SUPFAM" id="SSF50630">
    <property type="entry name" value="Acid proteases"/>
    <property type="match status" value="1"/>
</dbReference>
<feature type="domain" description="Peptidase A1" evidence="11">
    <location>
        <begin position="104"/>
        <end position="525"/>
    </location>
</feature>
<keyword evidence="2 9" id="KW-0645">Protease</keyword>
<sequence>MVPLSFFKVQSSEEELLAHIHCEENSHPPLLIGNSFFPSSDAGLVRMKLKRRKFHQNNRADAWVDSKKSKPVKSHTRKYSLLEYARDQEGMEIVELVSHMDAMYYGGIGIGTPPQNFNVLFDTGSTDLWVPSTKCESLACFEHFQYNSSLSETHKTITGPSVDVHFISAAISGFYSQDHVKVGELVIKDQIFMEVTTETNDPFLEEKFDGLLGLGFQEKSAGNASPLWYNMVNQSLINKPVFSFWFNCNAKDEEEGEIVFGGVDPKHYKGEHTYVPVTRTGFWQFDMGDFSIYSHETGICAHNCAVIVDSGASVLGVPTIVVALVNNFIQASGVVVNEDCKAAVSTHGKDILRRLRANEKPKEICVEVFGCTFHGIRGMSAVIENAVNENINKGSGGLGSSMCSTCEMMVLWMQNRLKRKDPEDQILSLIDQICSWWPSPEGETEVDCEISGQPTFSLTIGGRRFLLSADQYIIRRDSGEKARCFNAFTAMDISTHRGPVWILGEAFMRRYHTVFDAANMLIGFAEAQ</sequence>
<dbReference type="OrthoDB" id="771136at2759"/>
<dbReference type="SUPFAM" id="SSF47862">
    <property type="entry name" value="Saposin"/>
    <property type="match status" value="1"/>
</dbReference>
<dbReference type="InterPro" id="IPR033121">
    <property type="entry name" value="PEPTIDASE_A1"/>
</dbReference>
<dbReference type="GO" id="GO:0006508">
    <property type="term" value="P:proteolysis"/>
    <property type="evidence" value="ECO:0007669"/>
    <property type="project" value="UniProtKB-KW"/>
</dbReference>
<evidence type="ECO:0000256" key="5">
    <source>
        <dbReference type="ARBA" id="ARBA00023145"/>
    </source>
</evidence>
<dbReference type="InterPro" id="IPR021109">
    <property type="entry name" value="Peptidase_aspartic_dom_sf"/>
</dbReference>
<keyword evidence="4 9" id="KW-0378">Hydrolase</keyword>
<evidence type="ECO:0000259" key="10">
    <source>
        <dbReference type="PROSITE" id="PS50015"/>
    </source>
</evidence>
<dbReference type="InterPro" id="IPR011001">
    <property type="entry name" value="Saposin-like"/>
</dbReference>
<protein>
    <submittedName>
        <fullName evidence="12">Uncharacterized protein</fullName>
    </submittedName>
</protein>
<evidence type="ECO:0000256" key="3">
    <source>
        <dbReference type="ARBA" id="ARBA00022750"/>
    </source>
</evidence>
<dbReference type="Gene3D" id="1.10.225.10">
    <property type="entry name" value="Saposin-like"/>
    <property type="match status" value="1"/>
</dbReference>
<evidence type="ECO:0000259" key="11">
    <source>
        <dbReference type="PROSITE" id="PS51767"/>
    </source>
</evidence>
<dbReference type="Gene3D" id="2.40.70.10">
    <property type="entry name" value="Acid Proteases"/>
    <property type="match status" value="2"/>
</dbReference>
<name>A0A7J7C9C3_TRIWF</name>
<accession>A0A7J7C9C3</accession>
<reference evidence="12 13" key="1">
    <citation type="journal article" date="2020" name="Nat. Commun.">
        <title>Genome of Tripterygium wilfordii and identification of cytochrome P450 involved in triptolide biosynthesis.</title>
        <authorList>
            <person name="Tu L."/>
            <person name="Su P."/>
            <person name="Zhang Z."/>
            <person name="Gao L."/>
            <person name="Wang J."/>
            <person name="Hu T."/>
            <person name="Zhou J."/>
            <person name="Zhang Y."/>
            <person name="Zhao Y."/>
            <person name="Liu Y."/>
            <person name="Song Y."/>
            <person name="Tong Y."/>
            <person name="Lu Y."/>
            <person name="Yang J."/>
            <person name="Xu C."/>
            <person name="Jia M."/>
            <person name="Peters R.J."/>
            <person name="Huang L."/>
            <person name="Gao W."/>
        </authorList>
    </citation>
    <scope>NUCLEOTIDE SEQUENCE [LARGE SCALE GENOMIC DNA]</scope>
    <source>
        <strain evidence="13">cv. XIE 37</strain>
        <tissue evidence="12">Leaf</tissue>
    </source>
</reference>
<dbReference type="Proteomes" id="UP000593562">
    <property type="component" value="Unassembled WGS sequence"/>
</dbReference>
<evidence type="ECO:0000256" key="6">
    <source>
        <dbReference type="ARBA" id="ARBA00023157"/>
    </source>
</evidence>
<evidence type="ECO:0000313" key="12">
    <source>
        <dbReference type="EMBL" id="KAF5730535.1"/>
    </source>
</evidence>
<keyword evidence="13" id="KW-1185">Reference proteome</keyword>
<dbReference type="PRINTS" id="PR00792">
    <property type="entry name" value="PEPSIN"/>
</dbReference>
<dbReference type="InterPro" id="IPR007856">
    <property type="entry name" value="SapB_1"/>
</dbReference>
<evidence type="ECO:0000256" key="8">
    <source>
        <dbReference type="PIRSR" id="PIRSR601461-2"/>
    </source>
</evidence>
<dbReference type="PROSITE" id="PS51767">
    <property type="entry name" value="PEPTIDASE_A1"/>
    <property type="match status" value="1"/>
</dbReference>
<comment type="caution">
    <text evidence="12">The sequence shown here is derived from an EMBL/GenBank/DDBJ whole genome shotgun (WGS) entry which is preliminary data.</text>
</comment>
<keyword evidence="5" id="KW-0865">Zymogen</keyword>
<evidence type="ECO:0000256" key="1">
    <source>
        <dbReference type="ARBA" id="ARBA00007447"/>
    </source>
</evidence>
<proteinExistence type="inferred from homology"/>
<dbReference type="InParanoid" id="A0A7J7C9C3"/>
<organism evidence="12 13">
    <name type="scientific">Tripterygium wilfordii</name>
    <name type="common">Thunder God vine</name>
    <dbReference type="NCBI Taxonomy" id="458696"/>
    <lineage>
        <taxon>Eukaryota</taxon>
        <taxon>Viridiplantae</taxon>
        <taxon>Streptophyta</taxon>
        <taxon>Embryophyta</taxon>
        <taxon>Tracheophyta</taxon>
        <taxon>Spermatophyta</taxon>
        <taxon>Magnoliopsida</taxon>
        <taxon>eudicotyledons</taxon>
        <taxon>Gunneridae</taxon>
        <taxon>Pentapetalae</taxon>
        <taxon>rosids</taxon>
        <taxon>fabids</taxon>
        <taxon>Celastrales</taxon>
        <taxon>Celastraceae</taxon>
        <taxon>Tripterygium</taxon>
    </lineage>
</organism>
<keyword evidence="3 9" id="KW-0064">Aspartyl protease</keyword>
<evidence type="ECO:0000256" key="7">
    <source>
        <dbReference type="ARBA" id="ARBA00023180"/>
    </source>
</evidence>
<dbReference type="GO" id="GO:0004190">
    <property type="term" value="F:aspartic-type endopeptidase activity"/>
    <property type="evidence" value="ECO:0007669"/>
    <property type="project" value="UniProtKB-KW"/>
</dbReference>
<evidence type="ECO:0000256" key="4">
    <source>
        <dbReference type="ARBA" id="ARBA00022801"/>
    </source>
</evidence>
<evidence type="ECO:0000256" key="2">
    <source>
        <dbReference type="ARBA" id="ARBA00022670"/>
    </source>
</evidence>
<evidence type="ECO:0000313" key="13">
    <source>
        <dbReference type="Proteomes" id="UP000593562"/>
    </source>
</evidence>
<keyword evidence="7" id="KW-0325">Glycoprotein</keyword>
<feature type="domain" description="Saposin B-type" evidence="10">
    <location>
        <begin position="399"/>
        <end position="440"/>
    </location>
</feature>